<reference evidence="6 7" key="1">
    <citation type="submission" date="2016-10" db="EMBL/GenBank/DDBJ databases">
        <authorList>
            <person name="de Groot N.N."/>
        </authorList>
    </citation>
    <scope>NUCLEOTIDE SEQUENCE [LARGE SCALE GENOMIC DNA]</scope>
    <source>
        <strain evidence="6 7">DSM 44149</strain>
    </source>
</reference>
<dbReference type="InterPro" id="IPR006558">
    <property type="entry name" value="LamG-like"/>
</dbReference>
<keyword evidence="2" id="KW-1015">Disulfide bond</keyword>
<sequence>MRFFTVFLTASGVFLAGLSPFAVASSPAKTSAPAEVVDEGGATAAARKSGQPVLVGSKTTEFSEVFANPNGSFTLKQSVSPVRVRVNGSWRPIDLTLTKRSDGSVGPVAAGLDLRLSGGGTGPLVVLGHDTRTVGLDWSAALPAPVLSGPTATYRDVLPGVDLAVRAEVEGFRQMLVVKTAEAARDPRLEKITFGSRAAGVRVGVAPEKGKGRTTGPGGVVRQSDGLAVTDDAGNLVFRGDASRMWDSAGGAEHPDRTRGPLTGDRDAPMGVEVAARSIAVKPDLGLLRDQATRFPVFIDPEYHWAGRKNHHAVVQSAWPDAHNYDVTDGLLGDLKAGYANENGRWMTSRSFVELDLAPMRGKIIHGATLRSKVVHSYSCSGGPTQLWVTGPIDWGTTWNAQPNWARHLGDIGRSNNAGHCPSDGGADIVITSTVADGVAAGWNNITFGLRAAGEGDKNAWRRFDLNPVLEITYNTRPNPPSELGMEAGLIPCATGAQRPFVFTKTPRLRARLSDEDGGMLDAGFRLLKGPWGQHTWDGTEHHTGNVPSGSFAEVTVRPGLIQEDGVYSWHLWSGDYEASSWSPVCEFTVDSTPPSTPVVSSTDYPSDQPSGGLGRLGTFELSAGGTPDVQYYKYSFTQDGTDVPKTRVEADGLGGKAVIKWTPRMDGPQILRVKGYDRAHNESATYSYRVIVKPGNGVADGLAAHWPLDGDGIDESGKNRPLTAVAGPAFGPGHRGQAALLDGTSHFAQGSGVVGTASSFSVATWARLDRDNGWFTALSRDGSQASGFYLQYSQAENRWTMSMFDGDTAGPAPARAMSKNPPQLGVWTHLVGTYDAATGRVGLFVNGVLEGEATIRSWPAAGDFVVGAAKWQGKRVDHFPGALDDVRVYDRVLVPAEAAVLANQPVVRAHYALNEGSGKSTVDSVSGAVATVNGTVSWAAGEYTALRFTGAEGSDVTAPKPAIRTDRSFTVAAWVRPEGVTSGERTAVAIGGRYSPFRLSYRAESKRWEFLVNCAQDRECPSTAASLGEAKPATWTHLTAVYDAAARQIRLYVDGQFATKADNVESVESSGDLVLGRGTRDGRPDSFWMGLVDDVKVLSGVPSLEEIGQLKLRS</sequence>
<feature type="chain" id="PRO_5038411871" evidence="4">
    <location>
        <begin position="25"/>
        <end position="1115"/>
    </location>
</feature>
<keyword evidence="1 4" id="KW-0732">Signal</keyword>
<evidence type="ECO:0000313" key="7">
    <source>
        <dbReference type="Proteomes" id="UP000183376"/>
    </source>
</evidence>
<proteinExistence type="predicted"/>
<feature type="region of interest" description="Disordered" evidence="3">
    <location>
        <begin position="247"/>
        <end position="268"/>
    </location>
</feature>
<dbReference type="InterPro" id="IPR013320">
    <property type="entry name" value="ConA-like_dom_sf"/>
</dbReference>
<dbReference type="Pfam" id="PF13385">
    <property type="entry name" value="Laminin_G_3"/>
    <property type="match status" value="2"/>
</dbReference>
<dbReference type="OrthoDB" id="324838at2"/>
<evidence type="ECO:0000259" key="5">
    <source>
        <dbReference type="SMART" id="SM00560"/>
    </source>
</evidence>
<evidence type="ECO:0000256" key="4">
    <source>
        <dbReference type="SAM" id="SignalP"/>
    </source>
</evidence>
<dbReference type="Gene3D" id="2.60.120.200">
    <property type="match status" value="2"/>
</dbReference>
<feature type="domain" description="LamG-like jellyroll fold" evidence="5">
    <location>
        <begin position="968"/>
        <end position="1106"/>
    </location>
</feature>
<dbReference type="STRING" id="211114.SAMN04489726_4619"/>
<evidence type="ECO:0000256" key="2">
    <source>
        <dbReference type="ARBA" id="ARBA00023157"/>
    </source>
</evidence>
<dbReference type="GO" id="GO:0006955">
    <property type="term" value="P:immune response"/>
    <property type="evidence" value="ECO:0007669"/>
    <property type="project" value="InterPro"/>
</dbReference>
<dbReference type="EMBL" id="LT629701">
    <property type="protein sequence ID" value="SDN04420.1"/>
    <property type="molecule type" value="Genomic_DNA"/>
</dbReference>
<organism evidence="6 7">
    <name type="scientific">Allokutzneria albata</name>
    <name type="common">Kibdelosporangium albatum</name>
    <dbReference type="NCBI Taxonomy" id="211114"/>
    <lineage>
        <taxon>Bacteria</taxon>
        <taxon>Bacillati</taxon>
        <taxon>Actinomycetota</taxon>
        <taxon>Actinomycetes</taxon>
        <taxon>Pseudonocardiales</taxon>
        <taxon>Pseudonocardiaceae</taxon>
        <taxon>Allokutzneria</taxon>
    </lineage>
</organism>
<keyword evidence="6" id="KW-0430">Lectin</keyword>
<feature type="compositionally biased region" description="Basic and acidic residues" evidence="3">
    <location>
        <begin position="253"/>
        <end position="268"/>
    </location>
</feature>
<dbReference type="AlphaFoldDB" id="A0A1G9Y5W6"/>
<dbReference type="SUPFAM" id="SSF49899">
    <property type="entry name" value="Concanavalin A-like lectins/glucanases"/>
    <property type="match status" value="2"/>
</dbReference>
<keyword evidence="7" id="KW-1185">Reference proteome</keyword>
<dbReference type="PANTHER" id="PTHR46943:SF1">
    <property type="entry name" value="PENTRAXIN-RELATED PROTEIN PTX3"/>
    <property type="match status" value="1"/>
</dbReference>
<dbReference type="Proteomes" id="UP000183376">
    <property type="component" value="Chromosome I"/>
</dbReference>
<dbReference type="NCBIfam" id="NF033679">
    <property type="entry name" value="DNRLRE_dom"/>
    <property type="match status" value="1"/>
</dbReference>
<dbReference type="eggNOG" id="COG3209">
    <property type="taxonomic scope" value="Bacteria"/>
</dbReference>
<evidence type="ECO:0000256" key="3">
    <source>
        <dbReference type="SAM" id="MobiDB-lite"/>
    </source>
</evidence>
<dbReference type="GO" id="GO:0030246">
    <property type="term" value="F:carbohydrate binding"/>
    <property type="evidence" value="ECO:0007669"/>
    <property type="project" value="UniProtKB-KW"/>
</dbReference>
<dbReference type="InterPro" id="IPR042837">
    <property type="entry name" value="PTX3"/>
</dbReference>
<feature type="domain" description="LamG-like jellyroll fold" evidence="5">
    <location>
        <begin position="759"/>
        <end position="897"/>
    </location>
</feature>
<accession>A0A1G9Y5W6</accession>
<evidence type="ECO:0000256" key="1">
    <source>
        <dbReference type="ARBA" id="ARBA00022729"/>
    </source>
</evidence>
<protein>
    <submittedName>
        <fullName evidence="6">Concanavalin A-like lectin/glucanases superfamily protein</fullName>
    </submittedName>
</protein>
<evidence type="ECO:0000313" key="6">
    <source>
        <dbReference type="EMBL" id="SDN04420.1"/>
    </source>
</evidence>
<dbReference type="eggNOG" id="COG3534">
    <property type="taxonomic scope" value="Bacteria"/>
</dbReference>
<name>A0A1G9Y5W6_ALLAB</name>
<feature type="signal peptide" evidence="4">
    <location>
        <begin position="1"/>
        <end position="24"/>
    </location>
</feature>
<gene>
    <name evidence="6" type="ORF">SAMN04489726_4619</name>
</gene>
<dbReference type="SMART" id="SM00560">
    <property type="entry name" value="LamGL"/>
    <property type="match status" value="2"/>
</dbReference>
<dbReference type="PANTHER" id="PTHR46943">
    <property type="entry name" value="PENTRAXIN-RELATED PROTEIN PTX3"/>
    <property type="match status" value="1"/>
</dbReference>